<organism evidence="4">
    <name type="scientific">Mucor ambiguus</name>
    <dbReference type="NCBI Taxonomy" id="91626"/>
    <lineage>
        <taxon>Eukaryota</taxon>
        <taxon>Fungi</taxon>
        <taxon>Fungi incertae sedis</taxon>
        <taxon>Mucoromycota</taxon>
        <taxon>Mucoromycotina</taxon>
        <taxon>Mucoromycetes</taxon>
        <taxon>Mucorales</taxon>
        <taxon>Mucorineae</taxon>
        <taxon>Mucoraceae</taxon>
        <taxon>Mucor</taxon>
    </lineage>
</organism>
<dbReference type="EMBL" id="DF836325">
    <property type="protein sequence ID" value="GAN03216.1"/>
    <property type="molecule type" value="Genomic_DNA"/>
</dbReference>
<dbReference type="InterPro" id="IPR008936">
    <property type="entry name" value="Rho_GTPase_activation_prot"/>
</dbReference>
<name>A0A0C9M303_9FUNG</name>
<dbReference type="AlphaFoldDB" id="A0A0C9M303"/>
<dbReference type="SUPFAM" id="SSF54211">
    <property type="entry name" value="Ribosomal protein S5 domain 2-like"/>
    <property type="match status" value="1"/>
</dbReference>
<dbReference type="SUPFAM" id="SSF55666">
    <property type="entry name" value="Ribonuclease PH domain 2-like"/>
    <property type="match status" value="1"/>
</dbReference>
<dbReference type="OrthoDB" id="775356at2759"/>
<dbReference type="InterPro" id="IPR015847">
    <property type="entry name" value="ExoRNase_PH_dom2"/>
</dbReference>
<evidence type="ECO:0000256" key="2">
    <source>
        <dbReference type="SAM" id="MobiDB-lite"/>
    </source>
</evidence>
<evidence type="ECO:0000313" key="4">
    <source>
        <dbReference type="EMBL" id="GAN03216.1"/>
    </source>
</evidence>
<dbReference type="GO" id="GO:0005096">
    <property type="term" value="F:GTPase activator activity"/>
    <property type="evidence" value="ECO:0007669"/>
    <property type="project" value="TreeGrafter"/>
</dbReference>
<gene>
    <name evidence="4" type="ORF">MAM1_0036d02667</name>
</gene>
<dbReference type="STRING" id="91626.A0A0C9M303"/>
<keyword evidence="1" id="KW-0175">Coiled coil</keyword>
<accession>A0A0C9M303</accession>
<dbReference type="GO" id="GO:0000176">
    <property type="term" value="C:nuclear exosome (RNase complex)"/>
    <property type="evidence" value="ECO:0007669"/>
    <property type="project" value="UniProtKB-ARBA"/>
</dbReference>
<dbReference type="SMART" id="SM00323">
    <property type="entry name" value="RasGAP"/>
    <property type="match status" value="1"/>
</dbReference>
<dbReference type="InterPro" id="IPR036345">
    <property type="entry name" value="ExoRNase_PH_dom2_sf"/>
</dbReference>
<dbReference type="InterPro" id="IPR000593">
    <property type="entry name" value="RasGAP_C"/>
</dbReference>
<dbReference type="CDD" id="cd05132">
    <property type="entry name" value="RasGAP_GAPA"/>
    <property type="match status" value="1"/>
</dbReference>
<evidence type="ECO:0000313" key="5">
    <source>
        <dbReference type="Proteomes" id="UP000053815"/>
    </source>
</evidence>
<feature type="domain" description="Ras-GAP" evidence="3">
    <location>
        <begin position="190"/>
        <end position="363"/>
    </location>
</feature>
<dbReference type="InterPro" id="IPR020568">
    <property type="entry name" value="Ribosomal_Su5_D2-typ_SF"/>
</dbReference>
<evidence type="ECO:0000259" key="3">
    <source>
        <dbReference type="PROSITE" id="PS50018"/>
    </source>
</evidence>
<sequence>MADRKNGMVQAYGYPSNAGTSQIVSRAVAAAAANSHHSSRGKSGRNSKRYSVSAFYSMAAEQDNEVEDELAQAQRSLRDLKSKISGQSKKNFVLERDVRYLDSRIALLIQNRIALDEQNEMASHLEEHGVENSDSFPDDRRMQLYGNFFFILQSEPRHIATLCRLVSLSEIDTLLQTVMFTLYGNQYESREEHLLLTMFQNVLAAQFETSTEFGSLLRANTPVSRMMTTYTRRGPGQAYLKSILSDKIKDLVEDQELNLEINPLKVYEQMVAQIESEKGFLPADLPRSVTPEVAAENENVQKIIQPRLEKLIEIAESFLTTIISSTASVPYGIRWICKQIRSLTKRKSPDASEYSIAKMLQNLANRPSYAKESYMLPTNPFVEKNKQRINRFLNELCEVSDFYETLEMDQYMALSKKDIDINITLNEIYSTHTLVQRHLDIIAPKEKDHLRILVNDLAPAPAQVSRKENKTIDLPLFSRWEIPIQDLTTALMSENNITQNDILYMETKAIYVQLIRSLPHLASGPLDLDYIAETAATTKDAQLVRKGIKVKDMLRELEDAGVIDHRDHYKLLVEEITQELAHLGNLKEKVRQESDSLEGVYKTILDHNNYLKSQLESYKAYLQNVRIQSGGEKTTKNSVGIGVEIEGGKPRKAPKGPPKGPFKFSHNHLEKDGVITESTVPENRRPNIFFSITSPLPGTFIIAMHFKGRDKPILEMDLKLDDLLEKQQDNVELLDLEYVRLNVTKTLGLLNKTFQYGVPDSTHAKLTFHCDWRYCGSIEMKAMASRPDRRTDNTQLRAFSASQNILNRADGSSKFEFVHQGSTSVICSVSGPMDVQIRDEKLDEATIEVVVRPAKGVATTREKLMEGILRTAFEPVILGGMLPRTLVQIVIQITKDDGAILAASVNAITLSLLDAGIPMKHMAAAITAMIDRKTNDLVLDPTAVELENAKSVHTFAFDNVNTKPMVLLSDSEGLFSEDEYFSCHDLCFEAVEKVQGFFRVAVESKKEKELQQTVGH</sequence>
<dbReference type="SUPFAM" id="SSF48350">
    <property type="entry name" value="GTPase activation domain, GAP"/>
    <property type="match status" value="1"/>
</dbReference>
<dbReference type="Pfam" id="PF00616">
    <property type="entry name" value="RasGAP"/>
    <property type="match status" value="1"/>
</dbReference>
<dbReference type="Proteomes" id="UP000053815">
    <property type="component" value="Unassembled WGS sequence"/>
</dbReference>
<dbReference type="CDD" id="cd11372">
    <property type="entry name" value="RNase_PH_RRP46"/>
    <property type="match status" value="1"/>
</dbReference>
<dbReference type="PANTHER" id="PTHR14149:SF17">
    <property type="entry name" value="GTPASE-ACTIVATING PROTEIN"/>
    <property type="match status" value="1"/>
</dbReference>
<dbReference type="InterPro" id="IPR001936">
    <property type="entry name" value="RasGAP_dom"/>
</dbReference>
<reference evidence="4" key="1">
    <citation type="submission" date="2014-09" db="EMBL/GenBank/DDBJ databases">
        <title>Draft genome sequence of an oleaginous Mucoromycotina fungus Mucor ambiguus NBRC6742.</title>
        <authorList>
            <person name="Takeda I."/>
            <person name="Yamane N."/>
            <person name="Morita T."/>
            <person name="Tamano K."/>
            <person name="Machida M."/>
            <person name="Baker S."/>
            <person name="Koike H."/>
        </authorList>
    </citation>
    <scope>NUCLEOTIDE SEQUENCE</scope>
    <source>
        <strain evidence="4">NBRC 6742</strain>
    </source>
</reference>
<dbReference type="GO" id="GO:0046580">
    <property type="term" value="P:negative regulation of Ras protein signal transduction"/>
    <property type="evidence" value="ECO:0007669"/>
    <property type="project" value="TreeGrafter"/>
</dbReference>
<evidence type="ECO:0000256" key="1">
    <source>
        <dbReference type="SAM" id="Coils"/>
    </source>
</evidence>
<dbReference type="Pfam" id="PF03836">
    <property type="entry name" value="RasGAP_C"/>
    <property type="match status" value="1"/>
</dbReference>
<dbReference type="SUPFAM" id="SSF143885">
    <property type="entry name" value="RGC domain-like"/>
    <property type="match status" value="1"/>
</dbReference>
<keyword evidence="5" id="KW-1185">Reference proteome</keyword>
<dbReference type="Pfam" id="PF01138">
    <property type="entry name" value="RNase_PH"/>
    <property type="match status" value="1"/>
</dbReference>
<feature type="coiled-coil region" evidence="1">
    <location>
        <begin position="63"/>
        <end position="90"/>
    </location>
</feature>
<dbReference type="Gene3D" id="1.10.506.10">
    <property type="entry name" value="GTPase Activation - p120gap, domain 1"/>
    <property type="match status" value="2"/>
</dbReference>
<dbReference type="PROSITE" id="PS50018">
    <property type="entry name" value="RAS_GTPASE_ACTIV_2"/>
    <property type="match status" value="1"/>
</dbReference>
<proteinExistence type="predicted"/>
<feature type="region of interest" description="Disordered" evidence="2">
    <location>
        <begin position="645"/>
        <end position="666"/>
    </location>
</feature>
<dbReference type="GO" id="GO:0005938">
    <property type="term" value="C:cell cortex"/>
    <property type="evidence" value="ECO:0007669"/>
    <property type="project" value="TreeGrafter"/>
</dbReference>
<dbReference type="Pfam" id="PF03725">
    <property type="entry name" value="RNase_PH_C"/>
    <property type="match status" value="1"/>
</dbReference>
<dbReference type="InterPro" id="IPR027408">
    <property type="entry name" value="PNPase/RNase_PH_dom_sf"/>
</dbReference>
<dbReference type="PANTHER" id="PTHR14149">
    <property type="entry name" value="RAS GTPASE-ACTIVATING PROTEIN WITH IQ MOTIF"/>
    <property type="match status" value="1"/>
</dbReference>
<dbReference type="Gene3D" id="3.30.230.70">
    <property type="entry name" value="GHMP Kinase, N-terminal domain"/>
    <property type="match status" value="1"/>
</dbReference>
<protein>
    <submittedName>
        <fullName evidence="4">Rho GTPase activation protein</fullName>
    </submittedName>
</protein>
<dbReference type="InterPro" id="IPR001247">
    <property type="entry name" value="ExoRNase_PH_dom1"/>
</dbReference>